<evidence type="ECO:0000256" key="1">
    <source>
        <dbReference type="ARBA" id="ARBA00008416"/>
    </source>
</evidence>
<organism evidence="5 6">
    <name type="scientific">Flavobacterium pallidum</name>
    <dbReference type="NCBI Taxonomy" id="2172098"/>
    <lineage>
        <taxon>Bacteria</taxon>
        <taxon>Pseudomonadati</taxon>
        <taxon>Bacteroidota</taxon>
        <taxon>Flavobacteriia</taxon>
        <taxon>Flavobacteriales</taxon>
        <taxon>Flavobacteriaceae</taxon>
        <taxon>Flavobacterium</taxon>
    </lineage>
</organism>
<dbReference type="PANTHER" id="PTHR43212">
    <property type="entry name" value="QUERCETIN 2,3-DIOXYGENASE"/>
    <property type="match status" value="1"/>
</dbReference>
<dbReference type="InterPro" id="IPR003829">
    <property type="entry name" value="Pirin_N_dom"/>
</dbReference>
<dbReference type="Pfam" id="PF17954">
    <property type="entry name" value="Pirin_C_2"/>
    <property type="match status" value="1"/>
</dbReference>
<feature type="domain" description="Quercetin 2,3-dioxygenase C-terminal cupin" evidence="4">
    <location>
        <begin position="179"/>
        <end position="237"/>
    </location>
</feature>
<dbReference type="Pfam" id="PF02678">
    <property type="entry name" value="Pirin"/>
    <property type="match status" value="1"/>
</dbReference>
<evidence type="ECO:0000256" key="2">
    <source>
        <dbReference type="RuleBase" id="RU003457"/>
    </source>
</evidence>
<dbReference type="InterPro" id="IPR014710">
    <property type="entry name" value="RmlC-like_jellyroll"/>
</dbReference>
<dbReference type="OrthoDB" id="321327at2"/>
<evidence type="ECO:0000259" key="3">
    <source>
        <dbReference type="Pfam" id="PF02678"/>
    </source>
</evidence>
<dbReference type="RefSeq" id="WP_108902911.1">
    <property type="nucleotide sequence ID" value="NZ_CP029187.1"/>
</dbReference>
<dbReference type="SUPFAM" id="SSF51182">
    <property type="entry name" value="RmlC-like cupins"/>
    <property type="match status" value="1"/>
</dbReference>
<feature type="domain" description="Pirin N-terminal" evidence="3">
    <location>
        <begin position="31"/>
        <end position="134"/>
    </location>
</feature>
<dbReference type="KEGG" id="fpal:HYN49_03955"/>
<accession>A0A2S1SFC8</accession>
<dbReference type="InterPro" id="IPR041602">
    <property type="entry name" value="Quercetinase_C"/>
</dbReference>
<evidence type="ECO:0000313" key="5">
    <source>
        <dbReference type="EMBL" id="AWI25116.1"/>
    </source>
</evidence>
<dbReference type="AlphaFoldDB" id="A0A2S1SFC8"/>
<sequence length="240" mass="27632">MFTLFRNINKTTPKNPAKIHKSEMRGKMETDIFKCLSVFNFGNNYDESRKPFGALKVFNEETLSAGESVTMTIRENTDILLLPLLGSIDYMDTLGNQGIINTEEIRIFSAQKNMAFDLVNPYEGEPINYLQIWISNKREDFAPFSFQHKFDFSTRNQLMPLYESSFASCRMGIYGRRNEGNYTMADKQNGLFAFVISGTFEFDGRILEHRDSVSTWKINRVSFRALSENAVILLIEVPSF</sequence>
<dbReference type="InterPro" id="IPR012093">
    <property type="entry name" value="Pirin"/>
</dbReference>
<dbReference type="Gene3D" id="2.60.120.10">
    <property type="entry name" value="Jelly Rolls"/>
    <property type="match status" value="2"/>
</dbReference>
<proteinExistence type="inferred from homology"/>
<evidence type="ECO:0000259" key="4">
    <source>
        <dbReference type="Pfam" id="PF17954"/>
    </source>
</evidence>
<gene>
    <name evidence="5" type="ORF">HYN49_03955</name>
</gene>
<dbReference type="Proteomes" id="UP000244937">
    <property type="component" value="Chromosome"/>
</dbReference>
<evidence type="ECO:0000313" key="6">
    <source>
        <dbReference type="Proteomes" id="UP000244937"/>
    </source>
</evidence>
<dbReference type="PANTHER" id="PTHR43212:SF3">
    <property type="entry name" value="QUERCETIN 2,3-DIOXYGENASE"/>
    <property type="match status" value="1"/>
</dbReference>
<protein>
    <submittedName>
        <fullName evidence="5">Pirin</fullName>
    </submittedName>
</protein>
<keyword evidence="6" id="KW-1185">Reference proteome</keyword>
<name>A0A2S1SFC8_9FLAO</name>
<comment type="similarity">
    <text evidence="1 2">Belongs to the pirin family.</text>
</comment>
<dbReference type="InterPro" id="IPR011051">
    <property type="entry name" value="RmlC_Cupin_sf"/>
</dbReference>
<dbReference type="EMBL" id="CP029187">
    <property type="protein sequence ID" value="AWI25116.1"/>
    <property type="molecule type" value="Genomic_DNA"/>
</dbReference>
<reference evidence="5 6" key="1">
    <citation type="submission" date="2018-05" db="EMBL/GenBank/DDBJ databases">
        <title>Genome sequencing of Flavobacterium sp. HYN0049.</title>
        <authorList>
            <person name="Yi H."/>
            <person name="Baek C."/>
        </authorList>
    </citation>
    <scope>NUCLEOTIDE SEQUENCE [LARGE SCALE GENOMIC DNA]</scope>
    <source>
        <strain evidence="5 6">HYN0049</strain>
    </source>
</reference>